<dbReference type="Gene3D" id="1.20.120.1220">
    <property type="match status" value="1"/>
</dbReference>
<keyword evidence="2" id="KW-0472">Membrane</keyword>
<dbReference type="GO" id="GO:0005886">
    <property type="term" value="C:plasma membrane"/>
    <property type="evidence" value="ECO:0007669"/>
    <property type="project" value="TreeGrafter"/>
</dbReference>
<name>A0AB35INB5_9FIRM</name>
<evidence type="ECO:0000259" key="3">
    <source>
        <dbReference type="Pfam" id="PF01478"/>
    </source>
</evidence>
<comment type="similarity">
    <text evidence="1">Belongs to the peptidase A24 family.</text>
</comment>
<dbReference type="EMBL" id="JAQLKE010000031">
    <property type="protein sequence ID" value="MDB7085113.1"/>
    <property type="molecule type" value="Genomic_DNA"/>
</dbReference>
<feature type="transmembrane region" description="Helical" evidence="2">
    <location>
        <begin position="37"/>
        <end position="54"/>
    </location>
</feature>
<organism evidence="4 5">
    <name type="scientific">Thomasclavelia ramosa</name>
    <dbReference type="NCBI Taxonomy" id="1547"/>
    <lineage>
        <taxon>Bacteria</taxon>
        <taxon>Bacillati</taxon>
        <taxon>Bacillota</taxon>
        <taxon>Erysipelotrichia</taxon>
        <taxon>Erysipelotrichales</taxon>
        <taxon>Coprobacillaceae</taxon>
        <taxon>Thomasclavelia</taxon>
    </lineage>
</organism>
<evidence type="ECO:0000256" key="2">
    <source>
        <dbReference type="SAM" id="Phobius"/>
    </source>
</evidence>
<evidence type="ECO:0000256" key="1">
    <source>
        <dbReference type="ARBA" id="ARBA00005801"/>
    </source>
</evidence>
<protein>
    <submittedName>
        <fullName evidence="4">A24 family peptidase</fullName>
    </submittedName>
</protein>
<dbReference type="InterPro" id="IPR000045">
    <property type="entry name" value="Prepilin_IV_endopep_pep"/>
</dbReference>
<dbReference type="GO" id="GO:0006465">
    <property type="term" value="P:signal peptide processing"/>
    <property type="evidence" value="ECO:0007669"/>
    <property type="project" value="TreeGrafter"/>
</dbReference>
<feature type="domain" description="Prepilin type IV endopeptidase peptidase" evidence="3">
    <location>
        <begin position="16"/>
        <end position="119"/>
    </location>
</feature>
<accession>A0AB35INB5</accession>
<feature type="transmembrane region" description="Helical" evidence="2">
    <location>
        <begin position="100"/>
        <end position="120"/>
    </location>
</feature>
<keyword evidence="2" id="KW-0812">Transmembrane</keyword>
<dbReference type="PANTHER" id="PTHR30487">
    <property type="entry name" value="TYPE 4 PREPILIN-LIKE PROTEINS LEADER PEPTIDE-PROCESSING ENZYME"/>
    <property type="match status" value="1"/>
</dbReference>
<keyword evidence="2" id="KW-1133">Transmembrane helix</keyword>
<dbReference type="Pfam" id="PF01478">
    <property type="entry name" value="Peptidase_A24"/>
    <property type="match status" value="1"/>
</dbReference>
<sequence>MEIFNSNSFHSTLAPFILLVILIACGYSDVKNKKIPNILTISGILFGVIFNTYLYGYTGLLSSLISIVVIFVLFIVPYLLKQFGAGDIKLLITVASIMNFYYCIGATIMSSIFCAIYAIINSIRLKSFKFTIPFGLFMCIGTIFYQILIYIFY</sequence>
<feature type="transmembrane region" description="Helical" evidence="2">
    <location>
        <begin position="60"/>
        <end position="80"/>
    </location>
</feature>
<feature type="transmembrane region" description="Helical" evidence="2">
    <location>
        <begin position="12"/>
        <end position="30"/>
    </location>
</feature>
<dbReference type="GO" id="GO:0004190">
    <property type="term" value="F:aspartic-type endopeptidase activity"/>
    <property type="evidence" value="ECO:0007669"/>
    <property type="project" value="InterPro"/>
</dbReference>
<comment type="caution">
    <text evidence="4">The sequence shown here is derived from an EMBL/GenBank/DDBJ whole genome shotgun (WGS) entry which is preliminary data.</text>
</comment>
<dbReference type="AlphaFoldDB" id="A0AB35INB5"/>
<dbReference type="Proteomes" id="UP001211987">
    <property type="component" value="Unassembled WGS sequence"/>
</dbReference>
<evidence type="ECO:0000313" key="5">
    <source>
        <dbReference type="Proteomes" id="UP001211987"/>
    </source>
</evidence>
<dbReference type="PANTHER" id="PTHR30487:SF0">
    <property type="entry name" value="PREPILIN LEADER PEPTIDASE_N-METHYLTRANSFERASE-RELATED"/>
    <property type="match status" value="1"/>
</dbReference>
<proteinExistence type="inferred from homology"/>
<dbReference type="InterPro" id="IPR050882">
    <property type="entry name" value="Prepilin_peptidase/N-MTase"/>
</dbReference>
<evidence type="ECO:0000313" key="4">
    <source>
        <dbReference type="EMBL" id="MDB7085113.1"/>
    </source>
</evidence>
<gene>
    <name evidence="4" type="ORF">PM738_14995</name>
</gene>
<reference evidence="4" key="1">
    <citation type="submission" date="2023-01" db="EMBL/GenBank/DDBJ databases">
        <title>Human gut microbiome strain richness.</title>
        <authorList>
            <person name="Chen-Liaw A."/>
        </authorList>
    </citation>
    <scope>NUCLEOTIDE SEQUENCE</scope>
    <source>
        <strain evidence="4">1001217st2_G6_1001217B_191108</strain>
    </source>
</reference>
<feature type="transmembrane region" description="Helical" evidence="2">
    <location>
        <begin position="132"/>
        <end position="152"/>
    </location>
</feature>
<dbReference type="RefSeq" id="WP_009009778.1">
    <property type="nucleotide sequence ID" value="NZ_BAABXX010000002.1"/>
</dbReference>